<dbReference type="AlphaFoldDB" id="A0A314UGP1"/>
<dbReference type="InterPro" id="IPR010920">
    <property type="entry name" value="LSM_dom_sf"/>
</dbReference>
<protein>
    <submittedName>
        <fullName evidence="1">Small nuclear ribonucleoprotein SmD3b</fullName>
    </submittedName>
</protein>
<dbReference type="PANTHER" id="PTHR23338">
    <property type="entry name" value="SMALL NUCLEAR RIBONUCLEOPROTEIN SM"/>
    <property type="match status" value="1"/>
</dbReference>
<organism evidence="1 2">
    <name type="scientific">Prunus yedoensis var. nudiflora</name>
    <dbReference type="NCBI Taxonomy" id="2094558"/>
    <lineage>
        <taxon>Eukaryota</taxon>
        <taxon>Viridiplantae</taxon>
        <taxon>Streptophyta</taxon>
        <taxon>Embryophyta</taxon>
        <taxon>Tracheophyta</taxon>
        <taxon>Spermatophyta</taxon>
        <taxon>Magnoliopsida</taxon>
        <taxon>eudicotyledons</taxon>
        <taxon>Gunneridae</taxon>
        <taxon>Pentapetalae</taxon>
        <taxon>rosids</taxon>
        <taxon>fabids</taxon>
        <taxon>Rosales</taxon>
        <taxon>Rosaceae</taxon>
        <taxon>Amygdaloideae</taxon>
        <taxon>Amygdaleae</taxon>
        <taxon>Prunus</taxon>
    </lineage>
</organism>
<proteinExistence type="predicted"/>
<reference evidence="1 2" key="1">
    <citation type="submission" date="2018-02" db="EMBL/GenBank/DDBJ databases">
        <title>Draft genome of wild Prunus yedoensis var. nudiflora.</title>
        <authorList>
            <person name="Baek S."/>
            <person name="Kim J.-H."/>
            <person name="Choi K."/>
            <person name="Kim G.-B."/>
            <person name="Cho A."/>
            <person name="Jang H."/>
            <person name="Shin C.-H."/>
            <person name="Yu H.-J."/>
            <person name="Mun J.-H."/>
        </authorList>
    </citation>
    <scope>NUCLEOTIDE SEQUENCE [LARGE SCALE GENOMIC DNA]</scope>
    <source>
        <strain evidence="2">cv. Jeju island</strain>
        <tissue evidence="1">Leaf</tissue>
    </source>
</reference>
<dbReference type="InterPro" id="IPR027141">
    <property type="entry name" value="LSm4/Sm_D1/D3"/>
</dbReference>
<keyword evidence="1" id="KW-0687">Ribonucleoprotein</keyword>
<dbReference type="SUPFAM" id="SSF50182">
    <property type="entry name" value="Sm-like ribonucleoproteins"/>
    <property type="match status" value="1"/>
</dbReference>
<dbReference type="STRING" id="2094558.A0A314UGP1"/>
<gene>
    <name evidence="1" type="ORF">Pyn_40116</name>
</gene>
<dbReference type="OrthoDB" id="6425924at2759"/>
<keyword evidence="2" id="KW-1185">Reference proteome</keyword>
<evidence type="ECO:0000313" key="1">
    <source>
        <dbReference type="EMBL" id="PQM36695.1"/>
    </source>
</evidence>
<dbReference type="Proteomes" id="UP000250321">
    <property type="component" value="Unassembled WGS sequence"/>
</dbReference>
<dbReference type="Gene3D" id="2.30.30.100">
    <property type="match status" value="1"/>
</dbReference>
<comment type="caution">
    <text evidence="1">The sequence shown here is derived from an EMBL/GenBank/DDBJ whole genome shotgun (WGS) entry which is preliminary data.</text>
</comment>
<accession>A0A314UGP1</accession>
<dbReference type="GO" id="GO:0006396">
    <property type="term" value="P:RNA processing"/>
    <property type="evidence" value="ECO:0007669"/>
    <property type="project" value="InterPro"/>
</dbReference>
<sequence>MSRSLGIPVKLLHEAFRARAREHHLHRQDGKVSQLEHVFIRGSKVRFMVIPDMLKNAPMFKRLDSRIKGKGASLGVGRGRAVAMRAKAQAAGRGTAGRGVVPPVRR</sequence>
<evidence type="ECO:0000313" key="2">
    <source>
        <dbReference type="Proteomes" id="UP000250321"/>
    </source>
</evidence>
<dbReference type="EMBL" id="PJQY01003525">
    <property type="protein sequence ID" value="PQM36695.1"/>
    <property type="molecule type" value="Genomic_DNA"/>
</dbReference>
<dbReference type="GO" id="GO:1990904">
    <property type="term" value="C:ribonucleoprotein complex"/>
    <property type="evidence" value="ECO:0007669"/>
    <property type="project" value="UniProtKB-KW"/>
</dbReference>
<name>A0A314UGP1_PRUYE</name>